<evidence type="ECO:0000256" key="1">
    <source>
        <dbReference type="ARBA" id="ARBA00004170"/>
    </source>
</evidence>
<keyword evidence="10" id="KW-1185">Reference proteome</keyword>
<evidence type="ECO:0000256" key="4">
    <source>
        <dbReference type="ARBA" id="ARBA00022927"/>
    </source>
</evidence>
<dbReference type="Proteomes" id="UP000594263">
    <property type="component" value="Unplaced"/>
</dbReference>
<organism evidence="9 10">
    <name type="scientific">Kalanchoe fedtschenkoi</name>
    <name type="common">Lavender scallops</name>
    <name type="synonym">South American air plant</name>
    <dbReference type="NCBI Taxonomy" id="63787"/>
    <lineage>
        <taxon>Eukaryota</taxon>
        <taxon>Viridiplantae</taxon>
        <taxon>Streptophyta</taxon>
        <taxon>Embryophyta</taxon>
        <taxon>Tracheophyta</taxon>
        <taxon>Spermatophyta</taxon>
        <taxon>Magnoliopsida</taxon>
        <taxon>eudicotyledons</taxon>
        <taxon>Gunneridae</taxon>
        <taxon>Pentapetalae</taxon>
        <taxon>Saxifragales</taxon>
        <taxon>Crassulaceae</taxon>
        <taxon>Kalanchoe</taxon>
    </lineage>
</organism>
<protein>
    <submittedName>
        <fullName evidence="9">Uncharacterized protein</fullName>
    </submittedName>
</protein>
<dbReference type="Pfam" id="PF03127">
    <property type="entry name" value="GAT"/>
    <property type="match status" value="1"/>
</dbReference>
<dbReference type="GO" id="GO:0035091">
    <property type="term" value="F:phosphatidylinositol binding"/>
    <property type="evidence" value="ECO:0007669"/>
    <property type="project" value="InterPro"/>
</dbReference>
<evidence type="ECO:0000313" key="9">
    <source>
        <dbReference type="EnsemblPlants" id="Kaladp0095s0503.1.v1.1"/>
    </source>
</evidence>
<evidence type="ECO:0000259" key="8">
    <source>
        <dbReference type="PROSITE" id="PS50909"/>
    </source>
</evidence>
<dbReference type="PROSITE" id="PS50179">
    <property type="entry name" value="VHS"/>
    <property type="match status" value="1"/>
</dbReference>
<dbReference type="FunFam" id="1.25.40.90:FF:000028">
    <property type="entry name" value="TOM1-like protein 2"/>
    <property type="match status" value="1"/>
</dbReference>
<comment type="similarity">
    <text evidence="2">Belongs to the TOM1 family.</text>
</comment>
<name>A0A7N0V376_KALFE</name>
<dbReference type="GO" id="GO:0043328">
    <property type="term" value="P:protein transport to vacuole involved in ubiquitin-dependent protein catabolic process via the multivesicular body sorting pathway"/>
    <property type="evidence" value="ECO:0007669"/>
    <property type="project" value="InterPro"/>
</dbReference>
<dbReference type="InterPro" id="IPR044836">
    <property type="entry name" value="TOL_plant"/>
</dbReference>
<proteinExistence type="inferred from homology"/>
<dbReference type="GO" id="GO:0043130">
    <property type="term" value="F:ubiquitin binding"/>
    <property type="evidence" value="ECO:0007669"/>
    <property type="project" value="InterPro"/>
</dbReference>
<dbReference type="CDD" id="cd14231">
    <property type="entry name" value="GAT_GGA-like_plant"/>
    <property type="match status" value="1"/>
</dbReference>
<dbReference type="PANTHER" id="PTHR45898">
    <property type="entry name" value="TOM1-LIKE PROTEIN"/>
    <property type="match status" value="1"/>
</dbReference>
<dbReference type="Pfam" id="PF00790">
    <property type="entry name" value="VHS"/>
    <property type="match status" value="1"/>
</dbReference>
<dbReference type="SUPFAM" id="SSF48464">
    <property type="entry name" value="ENTH/VHS domain"/>
    <property type="match status" value="1"/>
</dbReference>
<feature type="region of interest" description="Disordered" evidence="6">
    <location>
        <begin position="454"/>
        <end position="477"/>
    </location>
</feature>
<dbReference type="Gene3D" id="1.20.58.160">
    <property type="match status" value="1"/>
</dbReference>
<dbReference type="OMA" id="QHPENEN"/>
<evidence type="ECO:0000256" key="5">
    <source>
        <dbReference type="ARBA" id="ARBA00023136"/>
    </source>
</evidence>
<dbReference type="InterPro" id="IPR008942">
    <property type="entry name" value="ENTH_VHS"/>
</dbReference>
<dbReference type="InterPro" id="IPR002014">
    <property type="entry name" value="VHS_dom"/>
</dbReference>
<dbReference type="InterPro" id="IPR004152">
    <property type="entry name" value="GAT_dom"/>
</dbReference>
<dbReference type="CDD" id="cd03561">
    <property type="entry name" value="VHS"/>
    <property type="match status" value="1"/>
</dbReference>
<dbReference type="PROSITE" id="PS50909">
    <property type="entry name" value="GAT"/>
    <property type="match status" value="1"/>
</dbReference>
<sequence length="657" mass="71415">MVNSWVERATSDLLIGPDWAMNMEISVLLNSDPTQAKDVVKGLKKRLRSKNPKVLILALTLLETIVKNCGDAVHIHVAEKNVLTDMYKLVKKKTDFHVKEKILILIDTWQEAFGGARARYPQFYSVYQDLLRAGAVFPKRERPAPAVSQSQPVTVVHDLDAQQDKAQPKADFPSLSLTEIQNARRIMDVLAQMLSVVDPQKKESLREEVVVDLVDQCRTYKQRVVHLLHTTSDEALLCQGITLNEDLQQLLAKYQSLTSGASLPKERPNLESDGVLVSADAPLIDTGDDTVQRPDARAAGGGDALSDLFAIAAPLTMNGGATPSANHHPKVDLLSGDDFGSPRVKNSLALVPSEELRPSSPAPQQNALVLADFYAESADTETSSYLQQAFTPQQAPEFPQHQSFQPAPLMFSANGSADVSGSAAQYEHFAHANGATATSDWIGSVALQQPEQLSYGAQSEESLPRPPWEADPAQSEVSEAQYPQMQFNQAPAQLAQQHPYQDTMRSQLFAQSAGTVGQMIPGMYAHASGNQPVMNYLNGQIQALNPNQGGGQLMAAMFPPPVASMFGQQQYYSTGYQAAGYGQFQQDAQMLNQQMYGLSVRDNGVSGGGLRPNNSGQVTAAPSYLQPMKPRAKAEDSLFGDLVDLTKFRPGGKSALI</sequence>
<dbReference type="GO" id="GO:0016020">
    <property type="term" value="C:membrane"/>
    <property type="evidence" value="ECO:0007669"/>
    <property type="project" value="UniProtKB-SubCell"/>
</dbReference>
<comment type="subcellular location">
    <subcellularLocation>
        <location evidence="1">Membrane</location>
        <topology evidence="1">Peripheral membrane protein</topology>
    </subcellularLocation>
</comment>
<dbReference type="InterPro" id="IPR038425">
    <property type="entry name" value="GAT_sf"/>
</dbReference>
<keyword evidence="5" id="KW-0472">Membrane</keyword>
<feature type="domain" description="VHS" evidence="7">
    <location>
        <begin position="9"/>
        <end position="138"/>
    </location>
</feature>
<keyword evidence="4" id="KW-0653">Protein transport</keyword>
<feature type="domain" description="GAT" evidence="8">
    <location>
        <begin position="171"/>
        <end position="259"/>
    </location>
</feature>
<evidence type="ECO:0000256" key="3">
    <source>
        <dbReference type="ARBA" id="ARBA00022448"/>
    </source>
</evidence>
<accession>A0A7N0V376</accession>
<evidence type="ECO:0000256" key="2">
    <source>
        <dbReference type="ARBA" id="ARBA00007708"/>
    </source>
</evidence>
<dbReference type="SMART" id="SM00288">
    <property type="entry name" value="VHS"/>
    <property type="match status" value="1"/>
</dbReference>
<dbReference type="Gramene" id="Kaladp0095s0503.2.v1.1">
    <property type="protein sequence ID" value="Kaladp0095s0503.2.v1.1"/>
    <property type="gene ID" value="Kaladp0095s0503.v1.1"/>
</dbReference>
<dbReference type="EnsemblPlants" id="Kaladp0095s0503.1.v1.1">
    <property type="protein sequence ID" value="Kaladp0095s0503.1.v1.1"/>
    <property type="gene ID" value="Kaladp0095s0503.v1.1"/>
</dbReference>
<evidence type="ECO:0000256" key="6">
    <source>
        <dbReference type="SAM" id="MobiDB-lite"/>
    </source>
</evidence>
<dbReference type="Gramene" id="Kaladp0095s0503.1.v1.1">
    <property type="protein sequence ID" value="Kaladp0095s0503.1.v1.1"/>
    <property type="gene ID" value="Kaladp0095s0503.v1.1"/>
</dbReference>
<dbReference type="SUPFAM" id="SSF89009">
    <property type="entry name" value="GAT-like domain"/>
    <property type="match status" value="1"/>
</dbReference>
<evidence type="ECO:0000313" key="10">
    <source>
        <dbReference type="Proteomes" id="UP000594263"/>
    </source>
</evidence>
<dbReference type="GO" id="GO:0005737">
    <property type="term" value="C:cytoplasm"/>
    <property type="evidence" value="ECO:0007669"/>
    <property type="project" value="UniProtKB-ARBA"/>
</dbReference>
<dbReference type="AlphaFoldDB" id="A0A7N0V376"/>
<dbReference type="PANTHER" id="PTHR45898:SF4">
    <property type="entry name" value="TARGET OF MYB PROTEIN 1"/>
    <property type="match status" value="1"/>
</dbReference>
<keyword evidence="3" id="KW-0813">Transport</keyword>
<evidence type="ECO:0000259" key="7">
    <source>
        <dbReference type="PROSITE" id="PS50179"/>
    </source>
</evidence>
<dbReference type="EnsemblPlants" id="Kaladp0095s0503.2.v1.1">
    <property type="protein sequence ID" value="Kaladp0095s0503.2.v1.1"/>
    <property type="gene ID" value="Kaladp0095s0503.v1.1"/>
</dbReference>
<dbReference type="Gene3D" id="1.25.40.90">
    <property type="match status" value="1"/>
</dbReference>
<reference evidence="9" key="1">
    <citation type="submission" date="2021-01" db="UniProtKB">
        <authorList>
            <consortium name="EnsemblPlants"/>
        </authorList>
    </citation>
    <scope>IDENTIFICATION</scope>
</reference>